<evidence type="ECO:0000313" key="2">
    <source>
        <dbReference type="EMBL" id="MBB5832590.1"/>
    </source>
</evidence>
<dbReference type="RefSeq" id="WP_184325891.1">
    <property type="nucleotide sequence ID" value="NZ_JACHLZ010000001.1"/>
</dbReference>
<dbReference type="Pfam" id="PF07683">
    <property type="entry name" value="CobW_C"/>
    <property type="match status" value="1"/>
</dbReference>
<sequence>MLDQVLRDALLASLLLDGQGFLALRYEVTEDSSALRRLAVAADGVHEDELVDLARLARLARLPEVTGILLAPPLSADPSIVAGTLRPHEDAWHLASAIALAALREYSDLLVLSGDADGAGAELVERLRAPEQRLLHDPFAATVQYVLGGGRLRGRGRFWVPERPDSICQWDGAGGQVSIGAVWRTDSELPTTRLVITGQDPEGLPRVRNAFARSLLTPQEWA</sequence>
<dbReference type="AlphaFoldDB" id="A0A841AH23"/>
<comment type="caution">
    <text evidence="2">The sequence shown here is derived from an EMBL/GenBank/DDBJ whole genome shotgun (WGS) entry which is preliminary data.</text>
</comment>
<dbReference type="InterPro" id="IPR011629">
    <property type="entry name" value="CobW-like_C"/>
</dbReference>
<protein>
    <recommendedName>
        <fullName evidence="1">CobW C-terminal domain-containing protein</fullName>
    </recommendedName>
</protein>
<organism evidence="2 3">
    <name type="scientific">Brachybacterium aquaticum</name>
    <dbReference type="NCBI Taxonomy" id="1432564"/>
    <lineage>
        <taxon>Bacteria</taxon>
        <taxon>Bacillati</taxon>
        <taxon>Actinomycetota</taxon>
        <taxon>Actinomycetes</taxon>
        <taxon>Micrococcales</taxon>
        <taxon>Dermabacteraceae</taxon>
        <taxon>Brachybacterium</taxon>
    </lineage>
</organism>
<evidence type="ECO:0000259" key="1">
    <source>
        <dbReference type="Pfam" id="PF07683"/>
    </source>
</evidence>
<keyword evidence="3" id="KW-1185">Reference proteome</keyword>
<gene>
    <name evidence="2" type="ORF">HNR70_002403</name>
</gene>
<proteinExistence type="predicted"/>
<accession>A0A841AH23</accession>
<evidence type="ECO:0000313" key="3">
    <source>
        <dbReference type="Proteomes" id="UP000588158"/>
    </source>
</evidence>
<feature type="domain" description="CobW C-terminal" evidence="1">
    <location>
        <begin position="139"/>
        <end position="202"/>
    </location>
</feature>
<name>A0A841AH23_9MICO</name>
<dbReference type="Proteomes" id="UP000588158">
    <property type="component" value="Unassembled WGS sequence"/>
</dbReference>
<dbReference type="EMBL" id="JACHLZ010000001">
    <property type="protein sequence ID" value="MBB5832590.1"/>
    <property type="molecule type" value="Genomic_DNA"/>
</dbReference>
<reference evidence="2 3" key="1">
    <citation type="submission" date="2020-08" db="EMBL/GenBank/DDBJ databases">
        <title>Sequencing the genomes of 1000 actinobacteria strains.</title>
        <authorList>
            <person name="Klenk H.-P."/>
        </authorList>
    </citation>
    <scope>NUCLEOTIDE SEQUENCE [LARGE SCALE GENOMIC DNA]</scope>
    <source>
        <strain evidence="2 3">DSM 28796</strain>
    </source>
</reference>